<comment type="caution">
    <text evidence="2">The sequence shown here is derived from an EMBL/GenBank/DDBJ whole genome shotgun (WGS) entry which is preliminary data.</text>
</comment>
<evidence type="ECO:0008006" key="4">
    <source>
        <dbReference type="Google" id="ProtNLM"/>
    </source>
</evidence>
<gene>
    <name evidence="2" type="ORF">R5W23_001843</name>
</gene>
<proteinExistence type="predicted"/>
<dbReference type="RefSeq" id="WP_320687143.1">
    <property type="nucleotide sequence ID" value="NZ_JAXBLV010000180.1"/>
</dbReference>
<feature type="region of interest" description="Disordered" evidence="1">
    <location>
        <begin position="132"/>
        <end position="154"/>
    </location>
</feature>
<evidence type="ECO:0000256" key="1">
    <source>
        <dbReference type="SAM" id="MobiDB-lite"/>
    </source>
</evidence>
<protein>
    <recommendedName>
        <fullName evidence="4">Immunity protein Imm1</fullName>
    </recommendedName>
</protein>
<organism evidence="2 3">
    <name type="scientific">Gemmata algarum</name>
    <dbReference type="NCBI Taxonomy" id="2975278"/>
    <lineage>
        <taxon>Bacteria</taxon>
        <taxon>Pseudomonadati</taxon>
        <taxon>Planctomycetota</taxon>
        <taxon>Planctomycetia</taxon>
        <taxon>Gemmatales</taxon>
        <taxon>Gemmataceae</taxon>
        <taxon>Gemmata</taxon>
    </lineage>
</organism>
<name>A0ABU5EZ62_9BACT</name>
<accession>A0ABU5EZ62</accession>
<dbReference type="EMBL" id="JAXBLV010000180">
    <property type="protein sequence ID" value="MDY3560598.1"/>
    <property type="molecule type" value="Genomic_DNA"/>
</dbReference>
<evidence type="ECO:0000313" key="2">
    <source>
        <dbReference type="EMBL" id="MDY3560598.1"/>
    </source>
</evidence>
<sequence>MGEWSGWESGDSVGMPNWPHGPTLDQHEILRRVAAAYRRVVIDWTEGDRWVDARIAAWEKHEGPPVILAAERALRGRTVLVSVADAAGPGAAGVRFYMTPDTASLDLHYEPPGAEPACRELGRKLAEVLGYEFATDDGPEPAEPSAAADRGGSS</sequence>
<reference evidence="3" key="1">
    <citation type="journal article" date="2023" name="Mar. Drugs">
        <title>Gemmata algarum, a Novel Planctomycete Isolated from an Algal Mat, Displays Antimicrobial Activity.</title>
        <authorList>
            <person name="Kumar G."/>
            <person name="Kallscheuer N."/>
            <person name="Kashif M."/>
            <person name="Ahamad S."/>
            <person name="Jagadeeshwari U."/>
            <person name="Pannikurungottu S."/>
            <person name="Haufschild T."/>
            <person name="Kabuu M."/>
            <person name="Sasikala C."/>
            <person name="Jogler C."/>
            <person name="Ramana C."/>
        </authorList>
    </citation>
    <scope>NUCLEOTIDE SEQUENCE [LARGE SCALE GENOMIC DNA]</scope>
    <source>
        <strain evidence="3">JC673</strain>
    </source>
</reference>
<keyword evidence="3" id="KW-1185">Reference proteome</keyword>
<dbReference type="Proteomes" id="UP001272242">
    <property type="component" value="Unassembled WGS sequence"/>
</dbReference>
<evidence type="ECO:0000313" key="3">
    <source>
        <dbReference type="Proteomes" id="UP001272242"/>
    </source>
</evidence>